<dbReference type="HOGENOM" id="CLU_2537896_0_0_7"/>
<sequence length="83" mass="9115">MPDNPGVGTPQDLELLLAKIEASQAQFKQEINSKIESLRSQHLDLNSVFRVERKNTAIAYKLVALLAFCVSESSHRPCGAPPP</sequence>
<dbReference type="AlphaFoldDB" id="F8KRH8"/>
<dbReference type="Proteomes" id="UP000008387">
    <property type="component" value="Chromosome"/>
</dbReference>
<accession>F8KRH8</accession>
<dbReference type="STRING" id="1002804.HBZC1_03770"/>
<organism evidence="1 2">
    <name type="scientific">Helicobacter bizzozeronii (strain CIII-1)</name>
    <dbReference type="NCBI Taxonomy" id="1002804"/>
    <lineage>
        <taxon>Bacteria</taxon>
        <taxon>Pseudomonadati</taxon>
        <taxon>Campylobacterota</taxon>
        <taxon>Epsilonproteobacteria</taxon>
        <taxon>Campylobacterales</taxon>
        <taxon>Helicobacteraceae</taxon>
        <taxon>Helicobacter</taxon>
    </lineage>
</organism>
<name>F8KRH8_HELBC</name>
<dbReference type="EMBL" id="FR871757">
    <property type="protein sequence ID" value="CCB79363.1"/>
    <property type="molecule type" value="Genomic_DNA"/>
</dbReference>
<keyword evidence="2" id="KW-1185">Reference proteome</keyword>
<reference evidence="1 2" key="1">
    <citation type="journal article" date="2011" name="J. Bacteriol.">
        <title>Genome sequence of Helicobacter bizzozeronii strain CIII-1, an isolate from human gastric mucosa.</title>
        <authorList>
            <person name="Schott T."/>
            <person name="Rossi M."/>
            <person name="Hanninen M.L."/>
        </authorList>
    </citation>
    <scope>NUCLEOTIDE SEQUENCE [LARGE SCALE GENOMIC DNA]</scope>
    <source>
        <strain evidence="1 2">CIII-1</strain>
    </source>
</reference>
<protein>
    <submittedName>
        <fullName evidence="1">Uncharacterized protein</fullName>
    </submittedName>
</protein>
<evidence type="ECO:0000313" key="1">
    <source>
        <dbReference type="EMBL" id="CCB79363.1"/>
    </source>
</evidence>
<gene>
    <name evidence="1" type="ordered locus">HBZC1_03770</name>
</gene>
<dbReference type="KEGG" id="hbi:HBZC1_03770"/>
<proteinExistence type="predicted"/>
<evidence type="ECO:0000313" key="2">
    <source>
        <dbReference type="Proteomes" id="UP000008387"/>
    </source>
</evidence>